<evidence type="ECO:0000313" key="4">
    <source>
        <dbReference type="Proteomes" id="UP000032414"/>
    </source>
</evidence>
<dbReference type="Gene3D" id="3.10.180.10">
    <property type="entry name" value="2,3-Dihydroxybiphenyl 1,2-Dioxygenase, domain 1"/>
    <property type="match status" value="1"/>
</dbReference>
<dbReference type="InterPro" id="IPR052164">
    <property type="entry name" value="Anthracycline_SecMetBiosynth"/>
</dbReference>
<dbReference type="STRING" id="451.B6N58_13785"/>
<organism evidence="2 4">
    <name type="scientific">Legionella micdadei</name>
    <name type="common">Tatlockia micdadei</name>
    <dbReference type="NCBI Taxonomy" id="451"/>
    <lineage>
        <taxon>Bacteria</taxon>
        <taxon>Pseudomonadati</taxon>
        <taxon>Pseudomonadota</taxon>
        <taxon>Gammaproteobacteria</taxon>
        <taxon>Legionellales</taxon>
        <taxon>Legionellaceae</taxon>
        <taxon>Legionella</taxon>
    </lineage>
</organism>
<feature type="domain" description="VOC" evidence="1">
    <location>
        <begin position="8"/>
        <end position="124"/>
    </location>
</feature>
<dbReference type="Proteomes" id="UP000182998">
    <property type="component" value="Unassembled WGS sequence"/>
</dbReference>
<dbReference type="PANTHER" id="PTHR33993">
    <property type="entry name" value="GLYOXALASE-RELATED"/>
    <property type="match status" value="1"/>
</dbReference>
<dbReference type="Pfam" id="PF00903">
    <property type="entry name" value="Glyoxalase"/>
    <property type="match status" value="1"/>
</dbReference>
<evidence type="ECO:0000259" key="1">
    <source>
        <dbReference type="PROSITE" id="PS51819"/>
    </source>
</evidence>
<sequence>MQRSKAGEFCWNELATSNVQAAKDFYGKLLGWKFTEENAGDMTYTMITNGEHEFGGIWQIPTEQKDQIPPHWMGYILVDDIERTLEKAKSLGATVKVPVTPVGEMGRFMVIVDPTGAHIAFWESKKQ</sequence>
<dbReference type="InterPro" id="IPR029068">
    <property type="entry name" value="Glyas_Bleomycin-R_OHBP_Dase"/>
</dbReference>
<dbReference type="HOGENOM" id="CLU_127592_2_0_6"/>
<dbReference type="PATRIC" id="fig|451.8.peg.795"/>
<evidence type="ECO:0000313" key="2">
    <source>
        <dbReference type="EMBL" id="CEG62225.1"/>
    </source>
</evidence>
<gene>
    <name evidence="2" type="ORF">LMI_2995</name>
    <name evidence="3" type="ORF">SAMN02982997_00769</name>
</gene>
<accession>A0A098GJR3</accession>
<dbReference type="EMBL" id="FMVN01000003">
    <property type="protein sequence ID" value="SCY06822.1"/>
    <property type="molecule type" value="Genomic_DNA"/>
</dbReference>
<dbReference type="RefSeq" id="WP_045100318.1">
    <property type="nucleotide sequence ID" value="NZ_CP020614.1"/>
</dbReference>
<dbReference type="InterPro" id="IPR004360">
    <property type="entry name" value="Glyas_Fos-R_dOase_dom"/>
</dbReference>
<dbReference type="KEGG" id="tmc:LMI_2995"/>
<dbReference type="PROSITE" id="PS51819">
    <property type="entry name" value="VOC"/>
    <property type="match status" value="1"/>
</dbReference>
<protein>
    <submittedName>
        <fullName evidence="2">Glyoxylase</fullName>
    </submittedName>
</protein>
<dbReference type="PANTHER" id="PTHR33993:SF14">
    <property type="entry name" value="GB|AAF24581.1"/>
    <property type="match status" value="1"/>
</dbReference>
<dbReference type="InterPro" id="IPR037523">
    <property type="entry name" value="VOC_core"/>
</dbReference>
<proteinExistence type="predicted"/>
<evidence type="ECO:0000313" key="5">
    <source>
        <dbReference type="Proteomes" id="UP000182998"/>
    </source>
</evidence>
<evidence type="ECO:0000313" key="3">
    <source>
        <dbReference type="EMBL" id="SCY06822.1"/>
    </source>
</evidence>
<dbReference type="Proteomes" id="UP000032414">
    <property type="component" value="Chromosome I"/>
</dbReference>
<dbReference type="OrthoDB" id="9793039at2"/>
<name>A0A098GJR3_LEGMI</name>
<dbReference type="CDD" id="cd07247">
    <property type="entry name" value="SgaA_N_like"/>
    <property type="match status" value="1"/>
</dbReference>
<reference evidence="2" key="1">
    <citation type="submission" date="2014-09" db="EMBL/GenBank/DDBJ databases">
        <authorList>
            <person name="GOMEZ-VALERO Laura"/>
        </authorList>
    </citation>
    <scope>NUCLEOTIDE SEQUENCE</scope>
    <source>
        <strain evidence="2">ATCC33218</strain>
    </source>
</reference>
<dbReference type="AlphaFoldDB" id="A0A098GJR3"/>
<reference evidence="3 5" key="3">
    <citation type="submission" date="2016-10" db="EMBL/GenBank/DDBJ databases">
        <authorList>
            <person name="Varghese N."/>
            <person name="Submissions S."/>
        </authorList>
    </citation>
    <scope>NUCLEOTIDE SEQUENCE [LARGE SCALE GENOMIC DNA]</scope>
    <source>
        <strain evidence="3 5">ATCC 33218</strain>
    </source>
</reference>
<reference evidence="4" key="2">
    <citation type="submission" date="2014-09" db="EMBL/GenBank/DDBJ databases">
        <authorList>
            <person name="Gomez-Valero L."/>
        </authorList>
    </citation>
    <scope>NUCLEOTIDE SEQUENCE [LARGE SCALE GENOMIC DNA]</scope>
    <source>
        <strain evidence="4">ATCC33218</strain>
    </source>
</reference>
<dbReference type="EMBL" id="LN614830">
    <property type="protein sequence ID" value="CEG62225.1"/>
    <property type="molecule type" value="Genomic_DNA"/>
</dbReference>
<dbReference type="SUPFAM" id="SSF54593">
    <property type="entry name" value="Glyoxalase/Bleomycin resistance protein/Dihydroxybiphenyl dioxygenase"/>
    <property type="match status" value="1"/>
</dbReference>
<keyword evidence="5" id="KW-1185">Reference proteome</keyword>